<evidence type="ECO:0000256" key="4">
    <source>
        <dbReference type="ARBA" id="ARBA00022741"/>
    </source>
</evidence>
<proteinExistence type="inferred from homology"/>
<gene>
    <name evidence="12" type="ORF">GCM10007103_15770</name>
</gene>
<feature type="binding site" evidence="10">
    <location>
        <position position="85"/>
    </location>
    <ligand>
        <name>substrate</name>
    </ligand>
</feature>
<dbReference type="Proteomes" id="UP000610456">
    <property type="component" value="Unassembled WGS sequence"/>
</dbReference>
<keyword evidence="3 10" id="KW-0479">Metal-binding</keyword>
<dbReference type="InterPro" id="IPR029001">
    <property type="entry name" value="ITPase-like_fam"/>
</dbReference>
<comment type="catalytic activity">
    <reaction evidence="8 10">
        <text>dITP + H2O = dIMP + diphosphate + H(+)</text>
        <dbReference type="Rhea" id="RHEA:28342"/>
        <dbReference type="ChEBI" id="CHEBI:15377"/>
        <dbReference type="ChEBI" id="CHEBI:15378"/>
        <dbReference type="ChEBI" id="CHEBI:33019"/>
        <dbReference type="ChEBI" id="CHEBI:61194"/>
        <dbReference type="ChEBI" id="CHEBI:61382"/>
        <dbReference type="EC" id="3.6.1.66"/>
    </reaction>
</comment>
<dbReference type="HAMAP" id="MF_01405">
    <property type="entry name" value="Non_canon_purine_NTPase"/>
    <property type="match status" value="1"/>
</dbReference>
<dbReference type="EMBL" id="BMXB01000004">
    <property type="protein sequence ID" value="GHA35069.1"/>
    <property type="molecule type" value="Genomic_DNA"/>
</dbReference>
<keyword evidence="6 10" id="KW-0460">Magnesium</keyword>
<dbReference type="Gene3D" id="3.90.950.10">
    <property type="match status" value="1"/>
</dbReference>
<comment type="subunit">
    <text evidence="2 10">Homodimer.</text>
</comment>
<dbReference type="Pfam" id="PF01725">
    <property type="entry name" value="Ham1p_like"/>
    <property type="match status" value="1"/>
</dbReference>
<dbReference type="GO" id="GO:0046872">
    <property type="term" value="F:metal ion binding"/>
    <property type="evidence" value="ECO:0007669"/>
    <property type="project" value="UniProtKB-KW"/>
</dbReference>
<comment type="cofactor">
    <cofactor evidence="10">
        <name>Mg(2+)</name>
        <dbReference type="ChEBI" id="CHEBI:18420"/>
    </cofactor>
    <text evidence="10">Binds 1 Mg(2+) ion per subunit.</text>
</comment>
<dbReference type="NCBIfam" id="TIGR00042">
    <property type="entry name" value="RdgB/HAM1 family non-canonical purine NTP pyrophosphatase"/>
    <property type="match status" value="1"/>
</dbReference>
<dbReference type="PANTHER" id="PTHR11067:SF9">
    <property type="entry name" value="INOSINE TRIPHOSPHATE PYROPHOSPHATASE"/>
    <property type="match status" value="1"/>
</dbReference>
<dbReference type="EC" id="3.6.1.66" evidence="10"/>
<comment type="catalytic activity">
    <reaction evidence="9 10">
        <text>XTP + H2O = XMP + diphosphate + H(+)</text>
        <dbReference type="Rhea" id="RHEA:28610"/>
        <dbReference type="ChEBI" id="CHEBI:15377"/>
        <dbReference type="ChEBI" id="CHEBI:15378"/>
        <dbReference type="ChEBI" id="CHEBI:33019"/>
        <dbReference type="ChEBI" id="CHEBI:57464"/>
        <dbReference type="ChEBI" id="CHEBI:61314"/>
        <dbReference type="EC" id="3.6.1.66"/>
    </reaction>
</comment>
<sequence length="206" mass="23117">MNPTTINNMSTKEITKLELVFATQNRNKMEEIQVMLPENIKLLCLKDINHTEDIPETADTIDGNAILKADFVKNQLGYDCFADDTGLMVEALDGAPGVYSARYAGEEKNDEANVQKLLKEMEGQQNRRARFKTVIALNMNGHEILFTGICTGSITTAKRGSHGFGYDPVFQPDGFDKTFAEMTLKEKSQLSHRSKAMRELIDYLSK</sequence>
<evidence type="ECO:0000256" key="10">
    <source>
        <dbReference type="HAMAP-Rule" id="MF_01405"/>
    </source>
</evidence>
<dbReference type="GO" id="GO:0000166">
    <property type="term" value="F:nucleotide binding"/>
    <property type="evidence" value="ECO:0007669"/>
    <property type="project" value="UniProtKB-KW"/>
</dbReference>
<comment type="caution">
    <text evidence="10">Lacks conserved residue(s) required for the propagation of feature annotation.</text>
</comment>
<evidence type="ECO:0000256" key="5">
    <source>
        <dbReference type="ARBA" id="ARBA00022801"/>
    </source>
</evidence>
<reference evidence="12" key="2">
    <citation type="submission" date="2020-09" db="EMBL/GenBank/DDBJ databases">
        <authorList>
            <person name="Sun Q."/>
            <person name="Kim S."/>
        </authorList>
    </citation>
    <scope>NUCLEOTIDE SEQUENCE</scope>
    <source>
        <strain evidence="12">KCTC 12719</strain>
    </source>
</reference>
<name>A0A918SET3_9FLAO</name>
<keyword evidence="13" id="KW-1185">Reference proteome</keyword>
<dbReference type="PANTHER" id="PTHR11067">
    <property type="entry name" value="INOSINE TRIPHOSPHATE PYROPHOSPHATASE/HAM1 PROTEIN"/>
    <property type="match status" value="1"/>
</dbReference>
<comment type="function">
    <text evidence="10">Pyrophosphatase that catalyzes the hydrolysis of nucleoside triphosphates to their monophosphate derivatives, with a high preference for the non-canonical purine nucleotides XTP (xanthosine triphosphate), dITP (deoxyinosine triphosphate) and ITP. Seems to function as a house-cleaning enzyme that removes non-canonical purine nucleotides from the nucleotide pool, thus preventing their incorporation into DNA/RNA and avoiding chromosomal lesions.</text>
</comment>
<comment type="similarity">
    <text evidence="1 10 11">Belongs to the HAM1 NTPase family.</text>
</comment>
<evidence type="ECO:0000313" key="12">
    <source>
        <dbReference type="EMBL" id="GHA35069.1"/>
    </source>
</evidence>
<dbReference type="GO" id="GO:0009146">
    <property type="term" value="P:purine nucleoside triphosphate catabolic process"/>
    <property type="evidence" value="ECO:0007669"/>
    <property type="project" value="UniProtKB-UniRule"/>
</dbReference>
<reference evidence="12" key="1">
    <citation type="journal article" date="2014" name="Int. J. Syst. Evol. Microbiol.">
        <title>Complete genome sequence of Corynebacterium casei LMG S-19264T (=DSM 44701T), isolated from a smear-ripened cheese.</title>
        <authorList>
            <consortium name="US DOE Joint Genome Institute (JGI-PGF)"/>
            <person name="Walter F."/>
            <person name="Albersmeier A."/>
            <person name="Kalinowski J."/>
            <person name="Ruckert C."/>
        </authorList>
    </citation>
    <scope>NUCLEOTIDE SEQUENCE</scope>
    <source>
        <strain evidence="12">KCTC 12719</strain>
    </source>
</reference>
<evidence type="ECO:0000256" key="11">
    <source>
        <dbReference type="RuleBase" id="RU003781"/>
    </source>
</evidence>
<comment type="caution">
    <text evidence="12">The sequence shown here is derived from an EMBL/GenBank/DDBJ whole genome shotgun (WGS) entry which is preliminary data.</text>
</comment>
<evidence type="ECO:0000256" key="8">
    <source>
        <dbReference type="ARBA" id="ARBA00051875"/>
    </source>
</evidence>
<dbReference type="NCBIfam" id="NF011398">
    <property type="entry name" value="PRK14823.1"/>
    <property type="match status" value="1"/>
</dbReference>
<dbReference type="SUPFAM" id="SSF52972">
    <property type="entry name" value="ITPase-like"/>
    <property type="match status" value="1"/>
</dbReference>
<evidence type="ECO:0000256" key="6">
    <source>
        <dbReference type="ARBA" id="ARBA00022842"/>
    </source>
</evidence>
<dbReference type="InterPro" id="IPR002637">
    <property type="entry name" value="RdgB/HAM1"/>
</dbReference>
<evidence type="ECO:0000256" key="9">
    <source>
        <dbReference type="ARBA" id="ARBA00052017"/>
    </source>
</evidence>
<dbReference type="CDD" id="cd00515">
    <property type="entry name" value="HAM1"/>
    <property type="match status" value="1"/>
</dbReference>
<feature type="active site" description="Proton acceptor" evidence="10">
    <location>
        <position position="84"/>
    </location>
</feature>
<organism evidence="12 13">
    <name type="scientific">Salinimicrobium marinum</name>
    <dbReference type="NCBI Taxonomy" id="680283"/>
    <lineage>
        <taxon>Bacteria</taxon>
        <taxon>Pseudomonadati</taxon>
        <taxon>Bacteroidota</taxon>
        <taxon>Flavobacteriia</taxon>
        <taxon>Flavobacteriales</taxon>
        <taxon>Flavobacteriaceae</taxon>
        <taxon>Salinimicrobium</taxon>
    </lineage>
</organism>
<evidence type="ECO:0000256" key="3">
    <source>
        <dbReference type="ARBA" id="ARBA00022723"/>
    </source>
</evidence>
<dbReference type="GO" id="GO:0009117">
    <property type="term" value="P:nucleotide metabolic process"/>
    <property type="evidence" value="ECO:0007669"/>
    <property type="project" value="UniProtKB-KW"/>
</dbReference>
<feature type="binding site" evidence="10">
    <location>
        <begin position="23"/>
        <end position="28"/>
    </location>
    <ligand>
        <name>substrate</name>
    </ligand>
</feature>
<dbReference type="InterPro" id="IPR020922">
    <property type="entry name" value="dITP/XTP_pyrophosphatase"/>
</dbReference>
<evidence type="ECO:0000313" key="13">
    <source>
        <dbReference type="Proteomes" id="UP000610456"/>
    </source>
</evidence>
<dbReference type="GO" id="GO:0035870">
    <property type="term" value="F:dITP diphosphatase activity"/>
    <property type="evidence" value="ECO:0007669"/>
    <property type="project" value="UniProtKB-UniRule"/>
</dbReference>
<comment type="catalytic activity">
    <reaction evidence="10">
        <text>ITP + H2O = IMP + diphosphate + H(+)</text>
        <dbReference type="Rhea" id="RHEA:29399"/>
        <dbReference type="ChEBI" id="CHEBI:15377"/>
        <dbReference type="ChEBI" id="CHEBI:15378"/>
        <dbReference type="ChEBI" id="CHEBI:33019"/>
        <dbReference type="ChEBI" id="CHEBI:58053"/>
        <dbReference type="ChEBI" id="CHEBI:61402"/>
        <dbReference type="EC" id="3.6.1.66"/>
    </reaction>
</comment>
<keyword evidence="4 10" id="KW-0547">Nucleotide-binding</keyword>
<feature type="binding site" evidence="10">
    <location>
        <position position="84"/>
    </location>
    <ligand>
        <name>Mg(2+)</name>
        <dbReference type="ChEBI" id="CHEBI:18420"/>
    </ligand>
</feature>
<dbReference type="GO" id="GO:0036220">
    <property type="term" value="F:ITP diphosphatase activity"/>
    <property type="evidence" value="ECO:0007669"/>
    <property type="project" value="UniProtKB-UniRule"/>
</dbReference>
<feature type="binding site" evidence="10">
    <location>
        <begin position="192"/>
        <end position="193"/>
    </location>
    <ligand>
        <name>substrate</name>
    </ligand>
</feature>
<dbReference type="GO" id="GO:0036222">
    <property type="term" value="F:XTP diphosphatase activity"/>
    <property type="evidence" value="ECO:0007669"/>
    <property type="project" value="UniProtKB-UniRule"/>
</dbReference>
<feature type="binding site" evidence="10">
    <location>
        <position position="187"/>
    </location>
    <ligand>
        <name>substrate</name>
    </ligand>
</feature>
<evidence type="ECO:0000256" key="7">
    <source>
        <dbReference type="ARBA" id="ARBA00023080"/>
    </source>
</evidence>
<accession>A0A918SET3</accession>
<keyword evidence="7 10" id="KW-0546">Nucleotide metabolism</keyword>
<protein>
    <recommendedName>
        <fullName evidence="10">dITP/XTP pyrophosphatase</fullName>
        <ecNumber evidence="10">3.6.1.66</ecNumber>
    </recommendedName>
    <alternativeName>
        <fullName evidence="10">Non-canonical purine NTP pyrophosphatase</fullName>
    </alternativeName>
    <alternativeName>
        <fullName evidence="10">Non-standard purine NTP pyrophosphatase</fullName>
    </alternativeName>
    <alternativeName>
        <fullName evidence="10">Nucleoside-triphosphate diphosphatase</fullName>
    </alternativeName>
    <alternativeName>
        <fullName evidence="10">Nucleoside-triphosphate pyrophosphatase</fullName>
        <shortName evidence="10">NTPase</shortName>
    </alternativeName>
</protein>
<keyword evidence="5 10" id="KW-0378">Hydrolase</keyword>
<dbReference type="FunFam" id="3.90.950.10:FF:000001">
    <property type="entry name" value="dITP/XTP pyrophosphatase"/>
    <property type="match status" value="1"/>
</dbReference>
<evidence type="ECO:0000256" key="1">
    <source>
        <dbReference type="ARBA" id="ARBA00008023"/>
    </source>
</evidence>
<dbReference type="GO" id="GO:0017111">
    <property type="term" value="F:ribonucleoside triphosphate phosphatase activity"/>
    <property type="evidence" value="ECO:0007669"/>
    <property type="project" value="InterPro"/>
</dbReference>
<dbReference type="GO" id="GO:0005829">
    <property type="term" value="C:cytosol"/>
    <property type="evidence" value="ECO:0007669"/>
    <property type="project" value="TreeGrafter"/>
</dbReference>
<evidence type="ECO:0000256" key="2">
    <source>
        <dbReference type="ARBA" id="ARBA00011738"/>
    </source>
</evidence>
<dbReference type="AlphaFoldDB" id="A0A918SET3"/>
<feature type="binding site" evidence="10">
    <location>
        <begin position="164"/>
        <end position="167"/>
    </location>
    <ligand>
        <name>substrate</name>
    </ligand>
</feature>